<name>A0A512E3Z5_9PROT</name>
<dbReference type="InterPro" id="IPR001466">
    <property type="entry name" value="Beta-lactam-related"/>
</dbReference>
<evidence type="ECO:0000313" key="3">
    <source>
        <dbReference type="Proteomes" id="UP000321523"/>
    </source>
</evidence>
<dbReference type="SUPFAM" id="SSF56601">
    <property type="entry name" value="beta-lactamase/transpeptidase-like"/>
    <property type="match status" value="1"/>
</dbReference>
<evidence type="ECO:0000313" key="2">
    <source>
        <dbReference type="EMBL" id="GEO43447.1"/>
    </source>
</evidence>
<organism evidence="2 3">
    <name type="scientific">Skermanella aerolata</name>
    <dbReference type="NCBI Taxonomy" id="393310"/>
    <lineage>
        <taxon>Bacteria</taxon>
        <taxon>Pseudomonadati</taxon>
        <taxon>Pseudomonadota</taxon>
        <taxon>Alphaproteobacteria</taxon>
        <taxon>Rhodospirillales</taxon>
        <taxon>Azospirillaceae</taxon>
        <taxon>Skermanella</taxon>
    </lineage>
</organism>
<dbReference type="Gene3D" id="3.40.710.10">
    <property type="entry name" value="DD-peptidase/beta-lactamase superfamily"/>
    <property type="match status" value="1"/>
</dbReference>
<keyword evidence="3" id="KW-1185">Reference proteome</keyword>
<sequence>MSAVIVKNGRVACTAVAGMANIEKNRPVEPDTVFAWASVSKTVTAAAIMKLVENGAFKLDDDINAYLPFPVRIPACPEKPITFLHLLTHTSSIVESEYEGVYADLYVKGDSPVALGDFLKDYLVPSGTYYDGENNFKRTCPGTVSSYSNVGVGLLGYLVEVVAGTPFELYTRDHIFAPLGMNEAAWKLSGLNVEHVAMPYSGDQSSGFKPLGHLGFPTFPDGLLRTSAPQLARFLLMFMQFGELDGTRVLSQESVTKMRRVYFPNLDDSQGLIWFYDSFGPRKRVIGHDGSDPGTNSMMYFDPEDGAGVLLVANGSWERDRAEALVEKLFKEADQY</sequence>
<gene>
    <name evidence="2" type="ORF">SAE02_75950</name>
</gene>
<dbReference type="PANTHER" id="PTHR46825:SF8">
    <property type="entry name" value="BETA-LACTAMASE-RELATED"/>
    <property type="match status" value="1"/>
</dbReference>
<dbReference type="Pfam" id="PF00144">
    <property type="entry name" value="Beta-lactamase"/>
    <property type="match status" value="1"/>
</dbReference>
<proteinExistence type="predicted"/>
<protein>
    <submittedName>
        <fullName evidence="2">Serine hydrolase</fullName>
    </submittedName>
</protein>
<keyword evidence="2" id="KW-0378">Hydrolase</keyword>
<feature type="domain" description="Beta-lactamase-related" evidence="1">
    <location>
        <begin position="1"/>
        <end position="321"/>
    </location>
</feature>
<dbReference type="Proteomes" id="UP000321523">
    <property type="component" value="Unassembled WGS sequence"/>
</dbReference>
<dbReference type="AlphaFoldDB" id="A0A512E3Z5"/>
<comment type="caution">
    <text evidence="2">The sequence shown here is derived from an EMBL/GenBank/DDBJ whole genome shotgun (WGS) entry which is preliminary data.</text>
</comment>
<dbReference type="InterPro" id="IPR050491">
    <property type="entry name" value="AmpC-like"/>
</dbReference>
<dbReference type="EMBL" id="BJYZ01000086">
    <property type="protein sequence ID" value="GEO43447.1"/>
    <property type="molecule type" value="Genomic_DNA"/>
</dbReference>
<evidence type="ECO:0000259" key="1">
    <source>
        <dbReference type="Pfam" id="PF00144"/>
    </source>
</evidence>
<accession>A0A512E3Z5</accession>
<dbReference type="GO" id="GO:0016787">
    <property type="term" value="F:hydrolase activity"/>
    <property type="evidence" value="ECO:0007669"/>
    <property type="project" value="UniProtKB-KW"/>
</dbReference>
<dbReference type="PANTHER" id="PTHR46825">
    <property type="entry name" value="D-ALANYL-D-ALANINE-CARBOXYPEPTIDASE/ENDOPEPTIDASE AMPH"/>
    <property type="match status" value="1"/>
</dbReference>
<dbReference type="InterPro" id="IPR012338">
    <property type="entry name" value="Beta-lactam/transpept-like"/>
</dbReference>
<reference evidence="2 3" key="1">
    <citation type="submission" date="2019-07" db="EMBL/GenBank/DDBJ databases">
        <title>Whole genome shotgun sequence of Skermanella aerolata NBRC 106429.</title>
        <authorList>
            <person name="Hosoyama A."/>
            <person name="Uohara A."/>
            <person name="Ohji S."/>
            <person name="Ichikawa N."/>
        </authorList>
    </citation>
    <scope>NUCLEOTIDE SEQUENCE [LARGE SCALE GENOMIC DNA]</scope>
    <source>
        <strain evidence="2 3">NBRC 106429</strain>
    </source>
</reference>